<dbReference type="CDD" id="cd03301">
    <property type="entry name" value="ABC_MalK_N"/>
    <property type="match status" value="1"/>
</dbReference>
<evidence type="ECO:0000313" key="6">
    <source>
        <dbReference type="Proteomes" id="UP000611629"/>
    </source>
</evidence>
<dbReference type="InterPro" id="IPR017871">
    <property type="entry name" value="ABC_transporter-like_CS"/>
</dbReference>
<dbReference type="GO" id="GO:0140359">
    <property type="term" value="F:ABC-type transporter activity"/>
    <property type="evidence" value="ECO:0007669"/>
    <property type="project" value="InterPro"/>
</dbReference>
<dbReference type="InterPro" id="IPR040582">
    <property type="entry name" value="OB_MalK-like"/>
</dbReference>
<organism evidence="5 6">
    <name type="scientific">Sedimentibacter hydroxybenzoicus DSM 7310</name>
    <dbReference type="NCBI Taxonomy" id="1123245"/>
    <lineage>
        <taxon>Bacteria</taxon>
        <taxon>Bacillati</taxon>
        <taxon>Bacillota</taxon>
        <taxon>Tissierellia</taxon>
        <taxon>Sedimentibacter</taxon>
    </lineage>
</organism>
<dbReference type="InterPro" id="IPR047641">
    <property type="entry name" value="ABC_transpr_MalK/UgpC-like"/>
</dbReference>
<dbReference type="RefSeq" id="WP_179237444.1">
    <property type="nucleotide sequence ID" value="NZ_JACBNQ010000004.1"/>
</dbReference>
<accession>A0A974GVU4</accession>
<name>A0A974GVU4_SEDHY</name>
<dbReference type="Gene3D" id="3.40.50.300">
    <property type="entry name" value="P-loop containing nucleotide triphosphate hydrolases"/>
    <property type="match status" value="1"/>
</dbReference>
<dbReference type="PANTHER" id="PTHR43875">
    <property type="entry name" value="MALTODEXTRIN IMPORT ATP-BINDING PROTEIN MSMX"/>
    <property type="match status" value="1"/>
</dbReference>
<dbReference type="GO" id="GO:0055052">
    <property type="term" value="C:ATP-binding cassette (ABC) transporter complex, substrate-binding subunit-containing"/>
    <property type="evidence" value="ECO:0007669"/>
    <property type="project" value="TreeGrafter"/>
</dbReference>
<dbReference type="SUPFAM" id="SSF52540">
    <property type="entry name" value="P-loop containing nucleoside triphosphate hydrolases"/>
    <property type="match status" value="1"/>
</dbReference>
<proteinExistence type="predicted"/>
<keyword evidence="6" id="KW-1185">Reference proteome</keyword>
<dbReference type="PROSITE" id="PS50893">
    <property type="entry name" value="ABC_TRANSPORTER_2"/>
    <property type="match status" value="1"/>
</dbReference>
<dbReference type="GO" id="GO:0008643">
    <property type="term" value="P:carbohydrate transport"/>
    <property type="evidence" value="ECO:0007669"/>
    <property type="project" value="InterPro"/>
</dbReference>
<dbReference type="Gene3D" id="2.40.50.100">
    <property type="match status" value="1"/>
</dbReference>
<evidence type="ECO:0000313" key="5">
    <source>
        <dbReference type="EMBL" id="NYB73749.1"/>
    </source>
</evidence>
<dbReference type="Gene3D" id="2.40.50.140">
    <property type="entry name" value="Nucleic acid-binding proteins"/>
    <property type="match status" value="1"/>
</dbReference>
<dbReference type="GO" id="GO:0005524">
    <property type="term" value="F:ATP binding"/>
    <property type="evidence" value="ECO:0007669"/>
    <property type="project" value="UniProtKB-KW"/>
</dbReference>
<dbReference type="GO" id="GO:0016887">
    <property type="term" value="F:ATP hydrolysis activity"/>
    <property type="evidence" value="ECO:0007669"/>
    <property type="project" value="InterPro"/>
</dbReference>
<keyword evidence="3 5" id="KW-0067">ATP-binding</keyword>
<evidence type="ECO:0000256" key="2">
    <source>
        <dbReference type="ARBA" id="ARBA00022741"/>
    </source>
</evidence>
<dbReference type="EMBL" id="JACBNQ010000004">
    <property type="protein sequence ID" value="NYB73749.1"/>
    <property type="molecule type" value="Genomic_DNA"/>
</dbReference>
<evidence type="ECO:0000256" key="3">
    <source>
        <dbReference type="ARBA" id="ARBA00022840"/>
    </source>
</evidence>
<protein>
    <submittedName>
        <fullName evidence="5">ABC transporter ATP-binding protein</fullName>
    </submittedName>
</protein>
<dbReference type="InterPro" id="IPR015855">
    <property type="entry name" value="ABC_transpr_MalK-like"/>
</dbReference>
<dbReference type="InterPro" id="IPR003593">
    <property type="entry name" value="AAA+_ATPase"/>
</dbReference>
<dbReference type="Proteomes" id="UP000611629">
    <property type="component" value="Unassembled WGS sequence"/>
</dbReference>
<gene>
    <name evidence="5" type="ORF">HZF24_06295</name>
</gene>
<dbReference type="Pfam" id="PF00005">
    <property type="entry name" value="ABC_tran"/>
    <property type="match status" value="1"/>
</dbReference>
<dbReference type="InterPro" id="IPR012340">
    <property type="entry name" value="NA-bd_OB-fold"/>
</dbReference>
<keyword evidence="1" id="KW-0813">Transport</keyword>
<comment type="caution">
    <text evidence="5">The sequence shown here is derived from an EMBL/GenBank/DDBJ whole genome shotgun (WGS) entry which is preliminary data.</text>
</comment>
<evidence type="ECO:0000256" key="1">
    <source>
        <dbReference type="ARBA" id="ARBA00022448"/>
    </source>
</evidence>
<dbReference type="SMART" id="SM00382">
    <property type="entry name" value="AAA"/>
    <property type="match status" value="1"/>
</dbReference>
<reference evidence="5" key="1">
    <citation type="submission" date="2020-07" db="EMBL/GenBank/DDBJ databases">
        <title>Genomic analysis of a strain of Sedimentibacter Hydroxybenzoicus DSM7310.</title>
        <authorList>
            <person name="Ma S."/>
        </authorList>
    </citation>
    <scope>NUCLEOTIDE SEQUENCE</scope>
    <source>
        <strain evidence="5">DSM 7310</strain>
    </source>
</reference>
<dbReference type="PANTHER" id="PTHR43875:SF1">
    <property type="entry name" value="OSMOPROTECTIVE COMPOUNDS UPTAKE ATP-BINDING PROTEIN GGTA"/>
    <property type="match status" value="1"/>
</dbReference>
<feature type="domain" description="ABC transporter" evidence="4">
    <location>
        <begin position="4"/>
        <end position="235"/>
    </location>
</feature>
<dbReference type="SUPFAM" id="SSF50331">
    <property type="entry name" value="MOP-like"/>
    <property type="match status" value="1"/>
</dbReference>
<sequence>MSSIILKNISKQYYHDSYAVRDLSLEIKHKEFIVLVGPSGCGKSTTLRMIAGLEEITEGSMYIDEREVNSVEAKDRNIAIVFQDYALYPHMNVYNNMAFGLKMKKIKRNEIKDKIEKTTEILDIKNLLYRYPSQLSGGEKQRVALGRAMVKEPKVFLLDEPLSNLDAGLKARMRLEIMELHKKLDATFIYVTHDQTEAMTMADRIAVMKDGLVMQFDTPSNIYNKPDNIFVAKFIGSPQMNVFEVYVQCGKNGVSIVKDGEAVSVNNADTERIKKYSNKKILAGVRPEHIKIHNDNNSAENFLSAKLYIKENLGHEIYYHFNSGKDNSDIIVRTIPEMDVVNNHEYRLWINPEKMHFFDAENGNRI</sequence>
<dbReference type="InterPro" id="IPR003439">
    <property type="entry name" value="ABC_transporter-like_ATP-bd"/>
</dbReference>
<keyword evidence="2" id="KW-0547">Nucleotide-binding</keyword>
<dbReference type="FunFam" id="3.40.50.300:FF:000042">
    <property type="entry name" value="Maltose/maltodextrin ABC transporter, ATP-binding protein"/>
    <property type="match status" value="1"/>
</dbReference>
<dbReference type="InterPro" id="IPR027417">
    <property type="entry name" value="P-loop_NTPase"/>
</dbReference>
<dbReference type="NCBIfam" id="NF008653">
    <property type="entry name" value="PRK11650.1"/>
    <property type="match status" value="1"/>
</dbReference>
<dbReference type="AlphaFoldDB" id="A0A974GVU4"/>
<dbReference type="PROSITE" id="PS00211">
    <property type="entry name" value="ABC_TRANSPORTER_1"/>
    <property type="match status" value="1"/>
</dbReference>
<dbReference type="Pfam" id="PF17912">
    <property type="entry name" value="OB_MalK"/>
    <property type="match status" value="1"/>
</dbReference>
<evidence type="ECO:0000259" key="4">
    <source>
        <dbReference type="PROSITE" id="PS50893"/>
    </source>
</evidence>
<dbReference type="InterPro" id="IPR008995">
    <property type="entry name" value="Mo/tungstate-bd_C_term_dom"/>
</dbReference>